<dbReference type="AlphaFoldDB" id="A0A060ZB93"/>
<accession>A0A060ZB93</accession>
<evidence type="ECO:0000313" key="9">
    <source>
        <dbReference type="EMBL" id="CDR01353.1"/>
    </source>
</evidence>
<dbReference type="Pfam" id="PF00153">
    <property type="entry name" value="Mito_carr"/>
    <property type="match status" value="1"/>
</dbReference>
<keyword evidence="4 7" id="KW-0812">Transmembrane</keyword>
<reference evidence="9" key="2">
    <citation type="submission" date="2014-03" db="EMBL/GenBank/DDBJ databases">
        <authorList>
            <person name="Genoscope - CEA"/>
        </authorList>
    </citation>
    <scope>NUCLEOTIDE SEQUENCE</scope>
</reference>
<dbReference type="GO" id="GO:0016020">
    <property type="term" value="C:membrane"/>
    <property type="evidence" value="ECO:0007669"/>
    <property type="project" value="UniProtKB-SubCell"/>
</dbReference>
<dbReference type="InterPro" id="IPR018108">
    <property type="entry name" value="MCP_transmembrane"/>
</dbReference>
<dbReference type="PANTHER" id="PTHR24089">
    <property type="entry name" value="SOLUTE CARRIER FAMILY 25"/>
    <property type="match status" value="1"/>
</dbReference>
<evidence type="ECO:0000256" key="7">
    <source>
        <dbReference type="PROSITE-ProRule" id="PRU00282"/>
    </source>
</evidence>
<comment type="similarity">
    <text evidence="2 8">Belongs to the mitochondrial carrier (TC 2.A.29) family.</text>
</comment>
<dbReference type="GO" id="GO:0055085">
    <property type="term" value="P:transmembrane transport"/>
    <property type="evidence" value="ECO:0007669"/>
    <property type="project" value="InterPro"/>
</dbReference>
<evidence type="ECO:0000256" key="5">
    <source>
        <dbReference type="ARBA" id="ARBA00022737"/>
    </source>
</evidence>
<dbReference type="SUPFAM" id="SSF103506">
    <property type="entry name" value="Mitochondrial carrier"/>
    <property type="match status" value="1"/>
</dbReference>
<feature type="repeat" description="Solcar" evidence="7">
    <location>
        <begin position="67"/>
        <end position="153"/>
    </location>
</feature>
<sequence>MKNGKLEQHERPTEQFTIRIITRIHLLIVQNSFWHLFKLICFIHQVLDIGESIAIPDEFTEEEKTSGGWWKQLAAGAMAGAVSRTGTAPLDRVKVFMQVHSSKSNRITLLGGFKQMIKEGGVASLWRGNGINVLKIAPETAIKFMAYEQVGHCFISLL</sequence>
<evidence type="ECO:0000313" key="10">
    <source>
        <dbReference type="Proteomes" id="UP000193380"/>
    </source>
</evidence>
<dbReference type="PROSITE" id="PS50920">
    <property type="entry name" value="SOLCAR"/>
    <property type="match status" value="1"/>
</dbReference>
<keyword evidence="6 7" id="KW-0472">Membrane</keyword>
<name>A0A060ZB93_ONCMY</name>
<proteinExistence type="inferred from homology"/>
<comment type="subcellular location">
    <subcellularLocation>
        <location evidence="1">Membrane</location>
        <topology evidence="1">Multi-pass membrane protein</topology>
    </subcellularLocation>
</comment>
<organism evidence="9 10">
    <name type="scientific">Oncorhynchus mykiss</name>
    <name type="common">Rainbow trout</name>
    <name type="synonym">Salmo gairdneri</name>
    <dbReference type="NCBI Taxonomy" id="8022"/>
    <lineage>
        <taxon>Eukaryota</taxon>
        <taxon>Metazoa</taxon>
        <taxon>Chordata</taxon>
        <taxon>Craniata</taxon>
        <taxon>Vertebrata</taxon>
        <taxon>Euteleostomi</taxon>
        <taxon>Actinopterygii</taxon>
        <taxon>Neopterygii</taxon>
        <taxon>Teleostei</taxon>
        <taxon>Protacanthopterygii</taxon>
        <taxon>Salmoniformes</taxon>
        <taxon>Salmonidae</taxon>
        <taxon>Salmoninae</taxon>
        <taxon>Oncorhynchus</taxon>
    </lineage>
</organism>
<dbReference type="STRING" id="8022.A0A060ZB93"/>
<dbReference type="PaxDb" id="8022-A0A060ZB93"/>
<dbReference type="PRINTS" id="PR00926">
    <property type="entry name" value="MITOCARRIER"/>
</dbReference>
<keyword evidence="5" id="KW-0677">Repeat</keyword>
<dbReference type="EMBL" id="FR965910">
    <property type="protein sequence ID" value="CDR01353.1"/>
    <property type="molecule type" value="Genomic_DNA"/>
</dbReference>
<evidence type="ECO:0000256" key="1">
    <source>
        <dbReference type="ARBA" id="ARBA00004141"/>
    </source>
</evidence>
<gene>
    <name evidence="9" type="ORF">GSONMT00060036001</name>
</gene>
<protein>
    <submittedName>
        <fullName evidence="9">Uncharacterized protein</fullName>
    </submittedName>
</protein>
<evidence type="ECO:0000256" key="2">
    <source>
        <dbReference type="ARBA" id="ARBA00006375"/>
    </source>
</evidence>
<dbReference type="InterPro" id="IPR023395">
    <property type="entry name" value="MCP_dom_sf"/>
</dbReference>
<evidence type="ECO:0000256" key="8">
    <source>
        <dbReference type="RuleBase" id="RU000488"/>
    </source>
</evidence>
<evidence type="ECO:0000256" key="3">
    <source>
        <dbReference type="ARBA" id="ARBA00022448"/>
    </source>
</evidence>
<keyword evidence="3 8" id="KW-0813">Transport</keyword>
<reference evidence="9" key="1">
    <citation type="journal article" date="2014" name="Nat. Commun.">
        <title>The rainbow trout genome provides novel insights into evolution after whole-genome duplication in vertebrates.</title>
        <authorList>
            <person name="Berthelot C."/>
            <person name="Brunet F."/>
            <person name="Chalopin D."/>
            <person name="Juanchich A."/>
            <person name="Bernard M."/>
            <person name="Noel B."/>
            <person name="Bento P."/>
            <person name="Da Silva C."/>
            <person name="Labadie K."/>
            <person name="Alberti A."/>
            <person name="Aury J.M."/>
            <person name="Louis A."/>
            <person name="Dehais P."/>
            <person name="Bardou P."/>
            <person name="Montfort J."/>
            <person name="Klopp C."/>
            <person name="Cabau C."/>
            <person name="Gaspin C."/>
            <person name="Thorgaard G.H."/>
            <person name="Boussaha M."/>
            <person name="Quillet E."/>
            <person name="Guyomard R."/>
            <person name="Galiana D."/>
            <person name="Bobe J."/>
            <person name="Volff J.N."/>
            <person name="Genet C."/>
            <person name="Wincker P."/>
            <person name="Jaillon O."/>
            <person name="Roest Crollius H."/>
            <person name="Guiguen Y."/>
        </authorList>
    </citation>
    <scope>NUCLEOTIDE SEQUENCE [LARGE SCALE GENOMIC DNA]</scope>
</reference>
<dbReference type="InterPro" id="IPR002067">
    <property type="entry name" value="MCP"/>
</dbReference>
<evidence type="ECO:0000256" key="6">
    <source>
        <dbReference type="ARBA" id="ARBA00023136"/>
    </source>
</evidence>
<dbReference type="Proteomes" id="UP000193380">
    <property type="component" value="Unassembled WGS sequence"/>
</dbReference>
<dbReference type="Gene3D" id="1.50.40.10">
    <property type="entry name" value="Mitochondrial carrier domain"/>
    <property type="match status" value="1"/>
</dbReference>
<evidence type="ECO:0000256" key="4">
    <source>
        <dbReference type="ARBA" id="ARBA00022692"/>
    </source>
</evidence>